<dbReference type="PANTHER" id="PTHR43537:SF24">
    <property type="entry name" value="GLUCONATE OPERON TRANSCRIPTIONAL REPRESSOR"/>
    <property type="match status" value="1"/>
</dbReference>
<feature type="compositionally biased region" description="Low complexity" evidence="4">
    <location>
        <begin position="13"/>
        <end position="40"/>
    </location>
</feature>
<dbReference type="GO" id="GO:0003677">
    <property type="term" value="F:DNA binding"/>
    <property type="evidence" value="ECO:0007669"/>
    <property type="project" value="UniProtKB-KW"/>
</dbReference>
<evidence type="ECO:0000313" key="6">
    <source>
        <dbReference type="EMBL" id="MCK8783314.1"/>
    </source>
</evidence>
<keyword evidence="3" id="KW-0804">Transcription</keyword>
<organism evidence="6 7">
    <name type="scientific">Roseomonas acroporae</name>
    <dbReference type="NCBI Taxonomy" id="2937791"/>
    <lineage>
        <taxon>Bacteria</taxon>
        <taxon>Pseudomonadati</taxon>
        <taxon>Pseudomonadota</taxon>
        <taxon>Alphaproteobacteria</taxon>
        <taxon>Acetobacterales</taxon>
        <taxon>Roseomonadaceae</taxon>
        <taxon>Roseomonas</taxon>
    </lineage>
</organism>
<dbReference type="CDD" id="cd07377">
    <property type="entry name" value="WHTH_GntR"/>
    <property type="match status" value="1"/>
</dbReference>
<dbReference type="Gene3D" id="1.20.120.530">
    <property type="entry name" value="GntR ligand-binding domain-like"/>
    <property type="match status" value="1"/>
</dbReference>
<proteinExistence type="predicted"/>
<gene>
    <name evidence="6" type="ORF">M0638_02820</name>
</gene>
<comment type="caution">
    <text evidence="6">The sequence shown here is derived from an EMBL/GenBank/DDBJ whole genome shotgun (WGS) entry which is preliminary data.</text>
</comment>
<evidence type="ECO:0000256" key="3">
    <source>
        <dbReference type="ARBA" id="ARBA00023163"/>
    </source>
</evidence>
<name>A0A9X2BUT7_9PROT</name>
<dbReference type="GO" id="GO:0003700">
    <property type="term" value="F:DNA-binding transcription factor activity"/>
    <property type="evidence" value="ECO:0007669"/>
    <property type="project" value="InterPro"/>
</dbReference>
<dbReference type="InterPro" id="IPR011711">
    <property type="entry name" value="GntR_C"/>
</dbReference>
<sequence length="320" mass="32765">MSRPIPTPELDAIGHATPAAGTTADAAAPGQAEPGQAGPGRRVPLSQQATEALRRAILGGRLAPGERLVEERLSAELGMSRVPIREAIKQLVAEGLAVPAESAPGGRGAQVAALSPEFALELIEVRAVLEGLNARLAARQRNPAVLAQVQVVLERGNAAANAAHGAAAGELAALNAAYHDLLATAGANRVLQDLMRPLRERTELVFRRNSTERAAADWREHAMILAAVMEGEEELAALLAARHVHRAARARLGPPRADGPPGTTTAPDGPPVAGASPHADPPPAAGRPGRAPCPATPPDAPGPDAAPGPDEGIAPPPRRA</sequence>
<dbReference type="InterPro" id="IPR000524">
    <property type="entry name" value="Tscrpt_reg_HTH_GntR"/>
</dbReference>
<evidence type="ECO:0000313" key="7">
    <source>
        <dbReference type="Proteomes" id="UP001139516"/>
    </source>
</evidence>
<feature type="compositionally biased region" description="Low complexity" evidence="4">
    <location>
        <begin position="251"/>
        <end position="278"/>
    </location>
</feature>
<dbReference type="Gene3D" id="1.10.10.10">
    <property type="entry name" value="Winged helix-like DNA-binding domain superfamily/Winged helix DNA-binding domain"/>
    <property type="match status" value="1"/>
</dbReference>
<dbReference type="SUPFAM" id="SSF48008">
    <property type="entry name" value="GntR ligand-binding domain-like"/>
    <property type="match status" value="1"/>
</dbReference>
<dbReference type="EMBL" id="JALPRX010000008">
    <property type="protein sequence ID" value="MCK8783314.1"/>
    <property type="molecule type" value="Genomic_DNA"/>
</dbReference>
<dbReference type="Proteomes" id="UP001139516">
    <property type="component" value="Unassembled WGS sequence"/>
</dbReference>
<feature type="region of interest" description="Disordered" evidence="4">
    <location>
        <begin position="1"/>
        <end position="43"/>
    </location>
</feature>
<keyword evidence="7" id="KW-1185">Reference proteome</keyword>
<keyword evidence="2" id="KW-0238">DNA-binding</keyword>
<dbReference type="AlphaFoldDB" id="A0A9X2BUT7"/>
<dbReference type="RefSeq" id="WP_248665439.1">
    <property type="nucleotide sequence ID" value="NZ_JALPRX010000008.1"/>
</dbReference>
<dbReference type="Pfam" id="PF00392">
    <property type="entry name" value="GntR"/>
    <property type="match status" value="1"/>
</dbReference>
<evidence type="ECO:0000256" key="2">
    <source>
        <dbReference type="ARBA" id="ARBA00023125"/>
    </source>
</evidence>
<evidence type="ECO:0000256" key="1">
    <source>
        <dbReference type="ARBA" id="ARBA00023015"/>
    </source>
</evidence>
<evidence type="ECO:0000259" key="5">
    <source>
        <dbReference type="PROSITE" id="PS50949"/>
    </source>
</evidence>
<evidence type="ECO:0000256" key="4">
    <source>
        <dbReference type="SAM" id="MobiDB-lite"/>
    </source>
</evidence>
<protein>
    <submittedName>
        <fullName evidence="6">FCD domain-containing protein</fullName>
    </submittedName>
</protein>
<dbReference type="InterPro" id="IPR036390">
    <property type="entry name" value="WH_DNA-bd_sf"/>
</dbReference>
<dbReference type="SMART" id="SM00345">
    <property type="entry name" value="HTH_GNTR"/>
    <property type="match status" value="1"/>
</dbReference>
<reference evidence="6" key="1">
    <citation type="submission" date="2022-04" db="EMBL/GenBank/DDBJ databases">
        <title>Roseomonas acroporae sp. nov., isolated from coral Acropora digitifera.</title>
        <authorList>
            <person name="Sun H."/>
        </authorList>
    </citation>
    <scope>NUCLEOTIDE SEQUENCE</scope>
    <source>
        <strain evidence="6">NAR14</strain>
    </source>
</reference>
<feature type="domain" description="HTH gntR-type" evidence="5">
    <location>
        <begin position="43"/>
        <end position="114"/>
    </location>
</feature>
<dbReference type="SMART" id="SM00895">
    <property type="entry name" value="FCD"/>
    <property type="match status" value="1"/>
</dbReference>
<dbReference type="PROSITE" id="PS50949">
    <property type="entry name" value="HTH_GNTR"/>
    <property type="match status" value="1"/>
</dbReference>
<keyword evidence="1" id="KW-0805">Transcription regulation</keyword>
<dbReference type="SUPFAM" id="SSF46785">
    <property type="entry name" value="Winged helix' DNA-binding domain"/>
    <property type="match status" value="1"/>
</dbReference>
<dbReference type="Pfam" id="PF07729">
    <property type="entry name" value="FCD"/>
    <property type="match status" value="1"/>
</dbReference>
<feature type="compositionally biased region" description="Pro residues" evidence="4">
    <location>
        <begin position="294"/>
        <end position="306"/>
    </location>
</feature>
<accession>A0A9X2BUT7</accession>
<dbReference type="InterPro" id="IPR036388">
    <property type="entry name" value="WH-like_DNA-bd_sf"/>
</dbReference>
<dbReference type="InterPro" id="IPR008920">
    <property type="entry name" value="TF_FadR/GntR_C"/>
</dbReference>
<dbReference type="PANTHER" id="PTHR43537">
    <property type="entry name" value="TRANSCRIPTIONAL REGULATOR, GNTR FAMILY"/>
    <property type="match status" value="1"/>
</dbReference>
<feature type="region of interest" description="Disordered" evidence="4">
    <location>
        <begin position="251"/>
        <end position="320"/>
    </location>
</feature>